<evidence type="ECO:0000256" key="5">
    <source>
        <dbReference type="ARBA" id="ARBA00022714"/>
    </source>
</evidence>
<dbReference type="Gene3D" id="3.40.50.80">
    <property type="entry name" value="Nucleotide-binding domain of ferredoxin-NADP reductase (FNR) module"/>
    <property type="match status" value="1"/>
</dbReference>
<comment type="caution">
    <text evidence="15">The sequence shown here is derived from an EMBL/GenBank/DDBJ whole genome shotgun (WGS) entry which is preliminary data.</text>
</comment>
<evidence type="ECO:0000256" key="1">
    <source>
        <dbReference type="ARBA" id="ARBA00001974"/>
    </source>
</evidence>
<keyword evidence="4 13" id="KW-0812">Transmembrane</keyword>
<dbReference type="InterPro" id="IPR039261">
    <property type="entry name" value="FNR_nucleotide-bd"/>
</dbReference>
<keyword evidence="5" id="KW-0001">2Fe-2S</keyword>
<dbReference type="Pfam" id="PF01794">
    <property type="entry name" value="Ferric_reduct"/>
    <property type="match status" value="1"/>
</dbReference>
<keyword evidence="6" id="KW-0479">Metal-binding</keyword>
<evidence type="ECO:0000256" key="2">
    <source>
        <dbReference type="ARBA" id="ARBA00004141"/>
    </source>
</evidence>
<evidence type="ECO:0000256" key="12">
    <source>
        <dbReference type="ARBA" id="ARBA00023136"/>
    </source>
</evidence>
<keyword evidence="3" id="KW-0285">Flavoprotein</keyword>
<dbReference type="Proteomes" id="UP001501490">
    <property type="component" value="Unassembled WGS sequence"/>
</dbReference>
<sequence length="392" mass="43397">MARIPMLERAYGQTELARIHGAVGIGFVAAMTTHIFLFAAALPPSGPSDDVTELLRVVGMTSVLSLAAVASVTFLVAAGASARRIRDKLGYERWHLLHASAYFALGLAIPHELAFGTAIRTAWGRAFFGGLILTAYALILVFRLGVPTYRYWAYRPECYRVEHDSQGHQTSLYIRGAAGCRKNLGQLGYRSGHFAILRFMVRGLWVEAHPGSISASPKFDELRFTFTDEDHRWYEMLRNAPAPVVLEGPFGRLHRVDLTAKLALFAGGIGVTPLRAMLEDLPLTSDVVFLYRVKDDLTAALRAEVNELAESRGVRLVWLVGPRGKSHGGPSWLPAACQHCRTDVDNMLLEIPDIKERQLVIVGPKTWTNIVQHVALEAGVSKKQIQMEPFTW</sequence>
<keyword evidence="16" id="KW-1185">Reference proteome</keyword>
<reference evidence="16" key="1">
    <citation type="journal article" date="2019" name="Int. J. Syst. Evol. Microbiol.">
        <title>The Global Catalogue of Microorganisms (GCM) 10K type strain sequencing project: providing services to taxonomists for standard genome sequencing and annotation.</title>
        <authorList>
            <consortium name="The Broad Institute Genomics Platform"/>
            <consortium name="The Broad Institute Genome Sequencing Center for Infectious Disease"/>
            <person name="Wu L."/>
            <person name="Ma J."/>
        </authorList>
    </citation>
    <scope>NUCLEOTIDE SEQUENCE [LARGE SCALE GENOMIC DNA]</scope>
    <source>
        <strain evidence="16">JCM 16929</strain>
    </source>
</reference>
<evidence type="ECO:0000313" key="15">
    <source>
        <dbReference type="EMBL" id="GAA3612555.1"/>
    </source>
</evidence>
<dbReference type="PANTHER" id="PTHR47354">
    <property type="entry name" value="NADH OXIDOREDUCTASE HCR"/>
    <property type="match status" value="1"/>
</dbReference>
<comment type="subcellular location">
    <subcellularLocation>
        <location evidence="2">Membrane</location>
        <topology evidence="2">Multi-pass membrane protein</topology>
    </subcellularLocation>
</comment>
<evidence type="ECO:0000256" key="10">
    <source>
        <dbReference type="ARBA" id="ARBA00023004"/>
    </source>
</evidence>
<keyword evidence="8 13" id="KW-1133">Transmembrane helix</keyword>
<evidence type="ECO:0000256" key="3">
    <source>
        <dbReference type="ARBA" id="ARBA00022630"/>
    </source>
</evidence>
<feature type="transmembrane region" description="Helical" evidence="13">
    <location>
        <begin position="21"/>
        <end position="42"/>
    </location>
</feature>
<keyword evidence="7" id="KW-0274">FAD</keyword>
<feature type="transmembrane region" description="Helical" evidence="13">
    <location>
        <begin position="126"/>
        <end position="146"/>
    </location>
</feature>
<feature type="domain" description="Ferric oxidoreductase" evidence="14">
    <location>
        <begin position="3"/>
        <end position="108"/>
    </location>
</feature>
<proteinExistence type="predicted"/>
<evidence type="ECO:0000256" key="4">
    <source>
        <dbReference type="ARBA" id="ARBA00022692"/>
    </source>
</evidence>
<keyword evidence="9" id="KW-0560">Oxidoreductase</keyword>
<keyword evidence="10" id="KW-0408">Iron</keyword>
<comment type="cofactor">
    <cofactor evidence="1">
        <name>FAD</name>
        <dbReference type="ChEBI" id="CHEBI:57692"/>
    </cofactor>
</comment>
<name>A0ABP6ZLE3_9ACTN</name>
<keyword evidence="11" id="KW-0411">Iron-sulfur</keyword>
<organism evidence="15 16">
    <name type="scientific">Microlunatus ginsengisoli</name>
    <dbReference type="NCBI Taxonomy" id="363863"/>
    <lineage>
        <taxon>Bacteria</taxon>
        <taxon>Bacillati</taxon>
        <taxon>Actinomycetota</taxon>
        <taxon>Actinomycetes</taxon>
        <taxon>Propionibacteriales</taxon>
        <taxon>Propionibacteriaceae</taxon>
        <taxon>Microlunatus</taxon>
    </lineage>
</organism>
<protein>
    <submittedName>
        <fullName evidence="15">Ferric reductase-like transmembrane domain-containing protein</fullName>
    </submittedName>
</protein>
<dbReference type="InterPro" id="IPR050415">
    <property type="entry name" value="MRET"/>
</dbReference>
<evidence type="ECO:0000259" key="14">
    <source>
        <dbReference type="Pfam" id="PF01794"/>
    </source>
</evidence>
<evidence type="ECO:0000256" key="9">
    <source>
        <dbReference type="ARBA" id="ARBA00023002"/>
    </source>
</evidence>
<evidence type="ECO:0000256" key="13">
    <source>
        <dbReference type="SAM" id="Phobius"/>
    </source>
</evidence>
<dbReference type="SUPFAM" id="SSF52343">
    <property type="entry name" value="Ferredoxin reductase-like, C-terminal NADP-linked domain"/>
    <property type="match status" value="1"/>
</dbReference>
<evidence type="ECO:0000256" key="7">
    <source>
        <dbReference type="ARBA" id="ARBA00022827"/>
    </source>
</evidence>
<dbReference type="EMBL" id="BAABAB010000009">
    <property type="protein sequence ID" value="GAA3612555.1"/>
    <property type="molecule type" value="Genomic_DNA"/>
</dbReference>
<evidence type="ECO:0000256" key="11">
    <source>
        <dbReference type="ARBA" id="ARBA00023014"/>
    </source>
</evidence>
<accession>A0ABP6ZLE3</accession>
<feature type="transmembrane region" description="Helical" evidence="13">
    <location>
        <begin position="62"/>
        <end position="82"/>
    </location>
</feature>
<dbReference type="InterPro" id="IPR013130">
    <property type="entry name" value="Fe3_Rdtase_TM_dom"/>
</dbReference>
<evidence type="ECO:0000256" key="6">
    <source>
        <dbReference type="ARBA" id="ARBA00022723"/>
    </source>
</evidence>
<dbReference type="PANTHER" id="PTHR47354:SF8">
    <property type="entry name" value="1,2-PHENYLACETYL-COA EPOXIDASE, SUBUNIT E"/>
    <property type="match status" value="1"/>
</dbReference>
<evidence type="ECO:0000313" key="16">
    <source>
        <dbReference type="Proteomes" id="UP001501490"/>
    </source>
</evidence>
<feature type="transmembrane region" description="Helical" evidence="13">
    <location>
        <begin position="94"/>
        <end position="114"/>
    </location>
</feature>
<evidence type="ECO:0000256" key="8">
    <source>
        <dbReference type="ARBA" id="ARBA00022989"/>
    </source>
</evidence>
<keyword evidence="12 13" id="KW-0472">Membrane</keyword>
<gene>
    <name evidence="15" type="ORF">GCM10022236_12890</name>
</gene>